<gene>
    <name evidence="2" type="ORF">HLUCCA11_13880</name>
</gene>
<dbReference type="Pfam" id="PF01381">
    <property type="entry name" value="HTH_3"/>
    <property type="match status" value="1"/>
</dbReference>
<dbReference type="STRING" id="1666911.HLUCCA11_13880"/>
<evidence type="ECO:0000313" key="3">
    <source>
        <dbReference type="Proteomes" id="UP000050465"/>
    </source>
</evidence>
<sequence length="70" mass="8111">MVEVLRKKAKVTQEALSDALGITDHTYRNWIKGRSEPTMTVRQMKRLCELLECSLDDLPDDFTEVDLQDN</sequence>
<protein>
    <submittedName>
        <fullName evidence="2">Putative transcriptional regulator</fullName>
    </submittedName>
</protein>
<dbReference type="SUPFAM" id="SSF47413">
    <property type="entry name" value="lambda repressor-like DNA-binding domains"/>
    <property type="match status" value="1"/>
</dbReference>
<dbReference type="EMBL" id="LJZR01000018">
    <property type="protein sequence ID" value="KPQ34598.1"/>
    <property type="molecule type" value="Genomic_DNA"/>
</dbReference>
<dbReference type="AlphaFoldDB" id="A0A0P7ZNW6"/>
<dbReference type="GO" id="GO:0003677">
    <property type="term" value="F:DNA binding"/>
    <property type="evidence" value="ECO:0007669"/>
    <property type="project" value="InterPro"/>
</dbReference>
<dbReference type="Proteomes" id="UP000050465">
    <property type="component" value="Unassembled WGS sequence"/>
</dbReference>
<dbReference type="SMART" id="SM00530">
    <property type="entry name" value="HTH_XRE"/>
    <property type="match status" value="1"/>
</dbReference>
<name>A0A0P7ZNW6_9CYAN</name>
<comment type="caution">
    <text evidence="2">The sequence shown here is derived from an EMBL/GenBank/DDBJ whole genome shotgun (WGS) entry which is preliminary data.</text>
</comment>
<feature type="domain" description="HTH cro/C1-type" evidence="1">
    <location>
        <begin position="2"/>
        <end position="58"/>
    </location>
</feature>
<proteinExistence type="predicted"/>
<organism evidence="2 3">
    <name type="scientific">Phormidesmis priestleyi Ana</name>
    <dbReference type="NCBI Taxonomy" id="1666911"/>
    <lineage>
        <taxon>Bacteria</taxon>
        <taxon>Bacillati</taxon>
        <taxon>Cyanobacteriota</taxon>
        <taxon>Cyanophyceae</taxon>
        <taxon>Leptolyngbyales</taxon>
        <taxon>Leptolyngbyaceae</taxon>
        <taxon>Phormidesmis</taxon>
    </lineage>
</organism>
<evidence type="ECO:0000313" key="2">
    <source>
        <dbReference type="EMBL" id="KPQ34598.1"/>
    </source>
</evidence>
<dbReference type="PROSITE" id="PS50943">
    <property type="entry name" value="HTH_CROC1"/>
    <property type="match status" value="1"/>
</dbReference>
<accession>A0A0P7ZNW6</accession>
<evidence type="ECO:0000259" key="1">
    <source>
        <dbReference type="PROSITE" id="PS50943"/>
    </source>
</evidence>
<dbReference type="InterPro" id="IPR001387">
    <property type="entry name" value="Cro/C1-type_HTH"/>
</dbReference>
<dbReference type="InterPro" id="IPR010982">
    <property type="entry name" value="Lambda_DNA-bd_dom_sf"/>
</dbReference>
<reference evidence="2 3" key="1">
    <citation type="submission" date="2015-09" db="EMBL/GenBank/DDBJ databases">
        <title>Identification and resolution of microdiversity through metagenomic sequencing of parallel consortia.</title>
        <authorList>
            <person name="Nelson W.C."/>
            <person name="Romine M.F."/>
            <person name="Lindemann S.R."/>
        </authorList>
    </citation>
    <scope>NUCLEOTIDE SEQUENCE [LARGE SCALE GENOMIC DNA]</scope>
    <source>
        <strain evidence="2">Ana</strain>
    </source>
</reference>
<dbReference type="Gene3D" id="1.10.260.40">
    <property type="entry name" value="lambda repressor-like DNA-binding domains"/>
    <property type="match status" value="1"/>
</dbReference>
<dbReference type="CDD" id="cd00093">
    <property type="entry name" value="HTH_XRE"/>
    <property type="match status" value="1"/>
</dbReference>